<dbReference type="Gramene" id="PVH34609">
    <property type="protein sequence ID" value="PVH34609"/>
    <property type="gene ID" value="PAHAL_8G257600"/>
</dbReference>
<protein>
    <recommendedName>
        <fullName evidence="3">Myb-like domain-containing protein</fullName>
    </recommendedName>
</protein>
<feature type="coiled-coil region" evidence="1">
    <location>
        <begin position="475"/>
        <end position="509"/>
    </location>
</feature>
<accession>A0A2T8IA97</accession>
<organism evidence="4">
    <name type="scientific">Panicum hallii</name>
    <dbReference type="NCBI Taxonomy" id="206008"/>
    <lineage>
        <taxon>Eukaryota</taxon>
        <taxon>Viridiplantae</taxon>
        <taxon>Streptophyta</taxon>
        <taxon>Embryophyta</taxon>
        <taxon>Tracheophyta</taxon>
        <taxon>Spermatophyta</taxon>
        <taxon>Magnoliopsida</taxon>
        <taxon>Liliopsida</taxon>
        <taxon>Poales</taxon>
        <taxon>Poaceae</taxon>
        <taxon>PACMAD clade</taxon>
        <taxon>Panicoideae</taxon>
        <taxon>Panicodae</taxon>
        <taxon>Paniceae</taxon>
        <taxon>Panicinae</taxon>
        <taxon>Panicum</taxon>
        <taxon>Panicum sect. Panicum</taxon>
    </lineage>
</organism>
<dbReference type="InterPro" id="IPR001005">
    <property type="entry name" value="SANT/Myb"/>
</dbReference>
<dbReference type="Proteomes" id="UP000243499">
    <property type="component" value="Chromosome 8"/>
</dbReference>
<evidence type="ECO:0000259" key="3">
    <source>
        <dbReference type="PROSITE" id="PS50090"/>
    </source>
</evidence>
<dbReference type="AlphaFoldDB" id="A0A2T8IA97"/>
<evidence type="ECO:0000256" key="1">
    <source>
        <dbReference type="SAM" id="Coils"/>
    </source>
</evidence>
<evidence type="ECO:0000313" key="4">
    <source>
        <dbReference type="EMBL" id="PVH34609.1"/>
    </source>
</evidence>
<dbReference type="CDD" id="cd00167">
    <property type="entry name" value="SANT"/>
    <property type="match status" value="1"/>
</dbReference>
<gene>
    <name evidence="4" type="ORF">PAHAL_8G257600</name>
</gene>
<evidence type="ECO:0000256" key="2">
    <source>
        <dbReference type="SAM" id="MobiDB-lite"/>
    </source>
</evidence>
<feature type="region of interest" description="Disordered" evidence="2">
    <location>
        <begin position="434"/>
        <end position="454"/>
    </location>
</feature>
<dbReference type="PROSITE" id="PS50090">
    <property type="entry name" value="MYB_LIKE"/>
    <property type="match status" value="1"/>
</dbReference>
<name>A0A2T8IA97_9POAL</name>
<dbReference type="PANTHER" id="PTHR44947:SF1">
    <property type="entry name" value="OS11G0303800 PROTEIN"/>
    <property type="match status" value="1"/>
</dbReference>
<sequence>MKKEKETVSWPRHCANSFPRRWKQRETTTVTVLVSRGIPCASRARLRRALFPGEIPARALPSQNPRPSFPPAPKFLLLLTVELQIHRSLYAVAAPPDRAPAAPLLPAVLPRPGPLLPAALPARAPCCAALPVRAPPAPPAMEPRKEAETSSGRRRSSAAAKPRGGTSGHEQQQVPATTSPCSPSTPESPQVPSVMPHFPELQHRPPNPAWNFYPQGGFVNLINRPYMAMPSHPLGQNFHIVGLAQNFNTSPPPPPSVTRTPKPSRLDKETIDIDDDGHTGSEETRTVKKRYWTQEEEVRLASAWLNCSNDPIHGNDKKGDTFWKEIAEYFNKHAPADRQRDVNQLKIHWSRLKTLISNFNGCWSAVSKMHTSGYSNDQLMDEAQKMYANANNGKPFTLVHWWKALRNEPKFCAHISQMDKEKGQSRTIDIIEDKDQQPPQRPIGRDAAKAQKNGKRKVEEVLDGIVLLGENINKIVEVQQERKQEREKVAAAQLEISRIQLKAAQEQKEAKLLEVYSSLLQQDTSQLSEQARINREKTLQKMELKLFGDSGGE</sequence>
<feature type="compositionally biased region" description="Low complexity" evidence="2">
    <location>
        <begin position="177"/>
        <end position="188"/>
    </location>
</feature>
<proteinExistence type="predicted"/>
<feature type="region of interest" description="Disordered" evidence="2">
    <location>
        <begin position="134"/>
        <end position="202"/>
    </location>
</feature>
<dbReference type="EMBL" id="CM008053">
    <property type="protein sequence ID" value="PVH34609.1"/>
    <property type="molecule type" value="Genomic_DNA"/>
</dbReference>
<feature type="domain" description="Myb-like" evidence="3">
    <location>
        <begin position="284"/>
        <end position="353"/>
    </location>
</feature>
<reference evidence="4" key="1">
    <citation type="submission" date="2018-04" db="EMBL/GenBank/DDBJ databases">
        <title>WGS assembly of Panicum hallii.</title>
        <authorList>
            <person name="Lovell J."/>
            <person name="Jenkins J."/>
            <person name="Lowry D."/>
            <person name="Mamidi S."/>
            <person name="Sreedasyam A."/>
            <person name="Weng X."/>
            <person name="Barry K."/>
            <person name="Bonette J."/>
            <person name="Campitelli B."/>
            <person name="Daum C."/>
            <person name="Gordon S."/>
            <person name="Gould B."/>
            <person name="Lipzen A."/>
            <person name="Macqueen A."/>
            <person name="Palacio-Mejia J."/>
            <person name="Plott C."/>
            <person name="Shakirov E."/>
            <person name="Shu S."/>
            <person name="Yoshinaga Y."/>
            <person name="Zane M."/>
            <person name="Rokhsar D."/>
            <person name="Grimwood J."/>
            <person name="Schmutz J."/>
            <person name="Juenger T."/>
        </authorList>
    </citation>
    <scope>NUCLEOTIDE SEQUENCE [LARGE SCALE GENOMIC DNA]</scope>
    <source>
        <strain evidence="4">FIL2</strain>
    </source>
</reference>
<feature type="region of interest" description="Disordered" evidence="2">
    <location>
        <begin position="249"/>
        <end position="284"/>
    </location>
</feature>
<dbReference type="PANTHER" id="PTHR44947">
    <property type="entry name" value="OS05G0501001 PROTEIN"/>
    <property type="match status" value="1"/>
</dbReference>
<keyword evidence="1" id="KW-0175">Coiled coil</keyword>
<feature type="compositionally biased region" description="Basic and acidic residues" evidence="2">
    <location>
        <begin position="264"/>
        <end position="284"/>
    </location>
</feature>